<organism evidence="9">
    <name type="scientific">Neopestalotiopsis sp</name>
    <dbReference type="NCBI Taxonomy" id="1849553"/>
    <lineage>
        <taxon>Eukaryota</taxon>
        <taxon>Fungi</taxon>
        <taxon>Dikarya</taxon>
        <taxon>Ascomycota</taxon>
        <taxon>Pezizomycotina</taxon>
        <taxon>Sordariomycetes</taxon>
        <taxon>Xylariomycetidae</taxon>
        <taxon>Amphisphaeriales</taxon>
        <taxon>Sporocadaceae</taxon>
        <taxon>Neopestalotiopsis</taxon>
    </lineage>
</organism>
<evidence type="ECO:0000256" key="2">
    <source>
        <dbReference type="ARBA" id="ARBA00005995"/>
    </source>
</evidence>
<evidence type="ECO:0000313" key="9">
    <source>
        <dbReference type="EMBL" id="QEX93538.1"/>
    </source>
</evidence>
<dbReference type="Pfam" id="PF01593">
    <property type="entry name" value="Amino_oxidase"/>
    <property type="match status" value="1"/>
</dbReference>
<comment type="cofactor">
    <cofactor evidence="1 6">
        <name>FAD</name>
        <dbReference type="ChEBI" id="CHEBI:57692"/>
    </cofactor>
</comment>
<dbReference type="PANTHER" id="PTHR43563:SF1">
    <property type="entry name" value="AMINE OXIDASE [FLAVIN-CONTAINING] B"/>
    <property type="match status" value="1"/>
</dbReference>
<keyword evidence="3 6" id="KW-0560">Oxidoreductase</keyword>
<feature type="binding site" evidence="5">
    <location>
        <begin position="66"/>
        <end position="67"/>
    </location>
    <ligand>
        <name>FAD</name>
        <dbReference type="ChEBI" id="CHEBI:57692"/>
    </ligand>
</feature>
<dbReference type="EC" id="1.4.3.-" evidence="6"/>
<evidence type="ECO:0000256" key="5">
    <source>
        <dbReference type="PIRSR" id="PIRSR601613-1"/>
    </source>
</evidence>
<evidence type="ECO:0000256" key="1">
    <source>
        <dbReference type="ARBA" id="ARBA00001974"/>
    </source>
</evidence>
<dbReference type="Gene3D" id="3.50.50.60">
    <property type="entry name" value="FAD/NAD(P)-binding domain"/>
    <property type="match status" value="2"/>
</dbReference>
<feature type="region of interest" description="Disordered" evidence="7">
    <location>
        <begin position="1"/>
        <end position="21"/>
    </location>
</feature>
<evidence type="ECO:0000256" key="7">
    <source>
        <dbReference type="SAM" id="MobiDB-lite"/>
    </source>
</evidence>
<dbReference type="PANTHER" id="PTHR43563">
    <property type="entry name" value="AMINE OXIDASE"/>
    <property type="match status" value="1"/>
</dbReference>
<dbReference type="EMBL" id="MH822144">
    <property type="protein sequence ID" value="QEX93538.1"/>
    <property type="molecule type" value="Genomic_DNA"/>
</dbReference>
<evidence type="ECO:0000259" key="8">
    <source>
        <dbReference type="Pfam" id="PF01593"/>
    </source>
</evidence>
<feature type="binding site" evidence="5">
    <location>
        <position position="378"/>
    </location>
    <ligand>
        <name>substrate</name>
    </ligand>
</feature>
<reference evidence="9" key="1">
    <citation type="submission" date="2018-08" db="EMBL/GenBank/DDBJ databases">
        <authorList>
            <person name="Marsaioli A.J."/>
            <person name="Bonatto J.M.C."/>
            <person name="Reis O.Jr."/>
        </authorList>
    </citation>
    <scope>NUCLEOTIDE SEQUENCE</scope>
    <source>
        <strain evidence="9">37M-IS2</strain>
    </source>
</reference>
<protein>
    <recommendedName>
        <fullName evidence="6">Amine oxidase</fullName>
        <ecNumber evidence="6">1.4.3.-</ecNumber>
    </recommendedName>
</protein>
<dbReference type="InterPro" id="IPR001613">
    <property type="entry name" value="Flavin_amine_oxidase"/>
</dbReference>
<dbReference type="Gene3D" id="3.90.660.10">
    <property type="match status" value="2"/>
</dbReference>
<dbReference type="InterPro" id="IPR002937">
    <property type="entry name" value="Amino_oxidase"/>
</dbReference>
<accession>A0A5J6NC73</accession>
<dbReference type="GO" id="GO:0097621">
    <property type="term" value="F:monoamine oxidase activity"/>
    <property type="evidence" value="ECO:0007669"/>
    <property type="project" value="UniProtKB-EC"/>
</dbReference>
<dbReference type="PRINTS" id="PR00757">
    <property type="entry name" value="AMINEOXDASEF"/>
</dbReference>
<dbReference type="Gene3D" id="6.10.140.1210">
    <property type="match status" value="1"/>
</dbReference>
<proteinExistence type="inferred from homology"/>
<feature type="domain" description="Amine oxidase" evidence="8">
    <location>
        <begin position="47"/>
        <end position="477"/>
    </location>
</feature>
<evidence type="ECO:0000256" key="4">
    <source>
        <dbReference type="ARBA" id="ARBA00048448"/>
    </source>
</evidence>
<keyword evidence="6" id="KW-0274">FAD</keyword>
<sequence length="492" mass="54333">MTSRDGFSWTPQEGLKPGVPSLGVIQPPTKITSKEKYDLIVVGAGYCGLTATRDATLAGLNVLLLEARDRIGGRSWSSNIGGYPFEMGGTWVHWHQPHVWREISRYGLSTALESSFDFSRGVNHFRLNSATASTTRSHDDEDKLLASGLEKFVNVDGAQGRNIMPQPHDVFHNEQARAFDSMSAQDRLDQIANDLTPDERTTLEAFVLLCSGGTLSTMSFLEFLHWWALCGFTYQGCLDMLITYKFREGQSSFARHFFSEASRTGRLSYSFSTPLASIENSSTGVTVTTKAGATFAASRIICTVPLNVLSTIRFDPPLARGKQQAIGIGHVNQCVKVHAEIKNKDMRSWSGITHPHNKLIYAIGDGTTPSGNTHIVCFGAAQNHIQAEENIDQTIKAVEGLAPEIRDIQRLVFHNWAKDEFAKGAWFFSPPRLLANHLDDMRARHGHVLFANSDWAVGWRSFIDGAIEEGTRAAAEVVGELLTEPRVARPNL</sequence>
<evidence type="ECO:0000256" key="3">
    <source>
        <dbReference type="ARBA" id="ARBA00023002"/>
    </source>
</evidence>
<dbReference type="InterPro" id="IPR036188">
    <property type="entry name" value="FAD/NAD-bd_sf"/>
</dbReference>
<dbReference type="InterPro" id="IPR050703">
    <property type="entry name" value="Flavin_MAO"/>
</dbReference>
<evidence type="ECO:0000256" key="6">
    <source>
        <dbReference type="RuleBase" id="RU362067"/>
    </source>
</evidence>
<name>A0A5J6NC73_9PEZI</name>
<dbReference type="SUPFAM" id="SSF51905">
    <property type="entry name" value="FAD/NAD(P)-binding domain"/>
    <property type="match status" value="1"/>
</dbReference>
<feature type="compositionally biased region" description="Polar residues" evidence="7">
    <location>
        <begin position="1"/>
        <end position="11"/>
    </location>
</feature>
<comment type="catalytic activity">
    <reaction evidence="4">
        <text>a secondary aliphatic amine + O2 + H2O = a primary amine + an aldehyde + H2O2</text>
        <dbReference type="Rhea" id="RHEA:26414"/>
        <dbReference type="ChEBI" id="CHEBI:15377"/>
        <dbReference type="ChEBI" id="CHEBI:15379"/>
        <dbReference type="ChEBI" id="CHEBI:16240"/>
        <dbReference type="ChEBI" id="CHEBI:17478"/>
        <dbReference type="ChEBI" id="CHEBI:58855"/>
        <dbReference type="ChEBI" id="CHEBI:65296"/>
        <dbReference type="EC" id="1.4.3.4"/>
    </reaction>
</comment>
<dbReference type="AlphaFoldDB" id="A0A5J6NC73"/>
<comment type="similarity">
    <text evidence="2 6">Belongs to the flavin monoamine oxidase family.</text>
</comment>
<keyword evidence="6" id="KW-0285">Flavoprotein</keyword>